<reference evidence="3" key="1">
    <citation type="submission" date="2016-09" db="EMBL/GenBank/DDBJ databases">
        <title>Draft genome sequence of a novel species of the family Streptococcaceae isolated from flowers.</title>
        <authorList>
            <person name="Chuah L.-O."/>
            <person name="Yap K.-P."/>
            <person name="Thong K.L."/>
            <person name="Liong M.T."/>
            <person name="Ahmad R."/>
            <person name="Rusul G."/>
        </authorList>
    </citation>
    <scope>NUCLEOTIDE SEQUENCE [LARGE SCALE GENOMIC DNA]</scope>
    <source>
        <strain evidence="3">DF1</strain>
    </source>
</reference>
<feature type="transmembrane region" description="Helical" evidence="1">
    <location>
        <begin position="51"/>
        <end position="74"/>
    </location>
</feature>
<dbReference type="Proteomes" id="UP000178622">
    <property type="component" value="Unassembled WGS sequence"/>
</dbReference>
<sequence>MENQVLIEAYENEISYQKHMIDNLGRWFALFFLVSSIGAMLAYLFHNKNLILLILGVVLILLGILGMMLFSYGINKGKKNVAKVIDSLERAIK</sequence>
<name>A0A1E8GJQ2_9LACT</name>
<evidence type="ECO:0000313" key="2">
    <source>
        <dbReference type="EMBL" id="OFI48166.1"/>
    </source>
</evidence>
<gene>
    <name evidence="2" type="ORF">BG261_07745</name>
</gene>
<accession>A0A1E8GJQ2</accession>
<keyword evidence="1" id="KW-0472">Membrane</keyword>
<evidence type="ECO:0000313" key="3">
    <source>
        <dbReference type="Proteomes" id="UP000178622"/>
    </source>
</evidence>
<keyword evidence="1" id="KW-0812">Transmembrane</keyword>
<organism evidence="2 3">
    <name type="scientific">Floricoccus tropicus</name>
    <dbReference type="NCBI Taxonomy" id="1859473"/>
    <lineage>
        <taxon>Bacteria</taxon>
        <taxon>Bacillati</taxon>
        <taxon>Bacillota</taxon>
        <taxon>Bacilli</taxon>
        <taxon>Lactobacillales</taxon>
        <taxon>Streptococcaceae</taxon>
        <taxon>Floricoccus</taxon>
    </lineage>
</organism>
<keyword evidence="1" id="KW-1133">Transmembrane helix</keyword>
<dbReference type="AlphaFoldDB" id="A0A1E8GJQ2"/>
<feature type="transmembrane region" description="Helical" evidence="1">
    <location>
        <begin position="27"/>
        <end position="45"/>
    </location>
</feature>
<proteinExistence type="predicted"/>
<evidence type="ECO:0000256" key="1">
    <source>
        <dbReference type="SAM" id="Phobius"/>
    </source>
</evidence>
<dbReference type="RefSeq" id="WP_070793178.1">
    <property type="nucleotide sequence ID" value="NZ_MKIR01000026.1"/>
</dbReference>
<protein>
    <submittedName>
        <fullName evidence="2">PTS fructose transporter subunit IA</fullName>
    </submittedName>
</protein>
<comment type="caution">
    <text evidence="2">The sequence shown here is derived from an EMBL/GenBank/DDBJ whole genome shotgun (WGS) entry which is preliminary data.</text>
</comment>
<dbReference type="EMBL" id="MKIR01000026">
    <property type="protein sequence ID" value="OFI48166.1"/>
    <property type="molecule type" value="Genomic_DNA"/>
</dbReference>
<dbReference type="OrthoDB" id="2142680at2"/>
<dbReference type="STRING" id="1859473.BG261_07745"/>
<keyword evidence="3" id="KW-1185">Reference proteome</keyword>